<keyword evidence="6" id="KW-0378">Hydrolase</keyword>
<evidence type="ECO:0000313" key="6">
    <source>
        <dbReference type="EMBL" id="MDJ1182481.1"/>
    </source>
</evidence>
<dbReference type="PANTHER" id="PTHR43775">
    <property type="entry name" value="FATTY ACID SYNTHASE"/>
    <property type="match status" value="1"/>
</dbReference>
<evidence type="ECO:0000256" key="3">
    <source>
        <dbReference type="ARBA" id="ARBA00022679"/>
    </source>
</evidence>
<dbReference type="InterPro" id="IPR020806">
    <property type="entry name" value="PKS_PP-bd"/>
</dbReference>
<evidence type="ECO:0000259" key="4">
    <source>
        <dbReference type="PROSITE" id="PS50075"/>
    </source>
</evidence>
<dbReference type="InterPro" id="IPR016035">
    <property type="entry name" value="Acyl_Trfase/lysoPLipase"/>
</dbReference>
<feature type="domain" description="Ketosynthase family 3 (KS3)" evidence="5">
    <location>
        <begin position="443"/>
        <end position="868"/>
    </location>
</feature>
<organism evidence="6 7">
    <name type="scientific">Roseofilum casamattae BLCC-M143</name>
    <dbReference type="NCBI Taxonomy" id="3022442"/>
    <lineage>
        <taxon>Bacteria</taxon>
        <taxon>Bacillati</taxon>
        <taxon>Cyanobacteriota</taxon>
        <taxon>Cyanophyceae</taxon>
        <taxon>Desertifilales</taxon>
        <taxon>Desertifilaceae</taxon>
        <taxon>Roseofilum</taxon>
        <taxon>Roseofilum casamattae</taxon>
    </lineage>
</organism>
<dbReference type="InterPro" id="IPR001753">
    <property type="entry name" value="Enoyl-CoA_hydra/iso"/>
</dbReference>
<evidence type="ECO:0000256" key="2">
    <source>
        <dbReference type="ARBA" id="ARBA00022553"/>
    </source>
</evidence>
<dbReference type="SUPFAM" id="SSF52151">
    <property type="entry name" value="FabD/lysophospholipase-like"/>
    <property type="match status" value="1"/>
</dbReference>
<dbReference type="Gene3D" id="3.40.50.1820">
    <property type="entry name" value="alpha/beta hydrolase"/>
    <property type="match status" value="1"/>
</dbReference>
<dbReference type="CDD" id="cd00833">
    <property type="entry name" value="PKS"/>
    <property type="match status" value="1"/>
</dbReference>
<sequence>MANVTSGVVRLTELGNGVVQITMQDEEYRNTFSHGLIDGLYGCFGEVNRNESYKVVILTGYGNYFCSGGTKEELIRIHNREIKFDDLDFFRIVLDCKVPVISAMQGHGIGGGFVMGLYGDLVVLSQESIYTTNFMKYGFTPGMGCTLIVPEKLGKVLGSELMYTADNYRGKQLAARGVPFPVLPRKQVLPHARKLAQQLAEKPRLSLVTLKQHLNADIRNKLPQITAQEVAMHEITFHQPEVATLINTLFGEGNQNSPAARFENGSAANGYRKKQDNEQLLSQLQTGKLSLDDAEEMLLGKPESSSDILSQLQIGALSLDDAEQLLLGELDNSETILSKLQIGELSLDDAEQLLLADAQPGEDILSQLQLGDIDLAQAEALLLGEEENGAEVTEDLLSKLQLGELSLAAAEHLLFDEPKPQLSEKQIASLTQPKDSISTSRSTTDIAIIGISCRYPGANSWQEFWENLKNGVDSIDEVPVEKWPREQWYDPDPNNPNTSYSKWSGFIDDVDKFDPFFFKISPGEAEYMEPQHRIFLEETYHAIEDAGYAPESLKGQACGVFVGAANGDYTEVLLRSGHYSDRQVLTGNSVSVLPARIAYFLDLRGPVMAIETACSSSLVAIHQACESIQRGESEIALAGGITLMLTPTQNIVTSQYKMLSPHGRCRTFDAEASGIVWSEGCGIVMLKSYQDAVADGDRIYGIIKGSGINYDGKTNGITAPSGQSQRNLEEKVYEKLEINPATISFVEAHGTGTPLGDPIEMDALTEVFSQYTQEKQYCPIGSVKTNIGHTAWAAGVASVIKAALCLSDRQLVPSLHYNTPNPHIDFANSPFYVNTELKPWQHPGVEPRRVAVSSLGFSGTNAHAILEEAPVIQIKDSNACQNRPLYLLPLSAKSSGSLETLARNYRDYLGNAPEENIADICYTASIGRSHFPYRLAVTGSSCAELLQNLSDSRITETQTSKPKIAFLFTGQGSQYENMGRELYANEPVFRQALDQCDELLRAELNLSLVSLLYPETVSETSILDQTQYTQPALFSIEYALAKLWQSWGIQPNIVMGHSVGEYVAATIAGIFSLADGIKLIAARGRLMQQLPAGGTMVAVMASEATILPLLEPHPDVEIAAINGPESVVISGKINAITEIVASLTANGIKNKQLQVSHAFHSSLMEPMLAEFATIASGITYYMPQIPVISNVTGSQLDRDMATADYWVNHIRKPVRFAQGMDTLNRGEYDIFLEVGPHPILLGMGRKCLPESAIAWLPSLRRGGDNWEYMLSSLAELYQRGARVDWSQFSGDGHRKVSLPTYPFERQRYWVEGEQNGLPFNQLGSLNVDTLVEQIKANEKLTKTEIKVLPKLLKVLQNYQPKPEVAPEPEPSSDSSNILAQLQRVSPEECEKKLIEYLQEKARKLLKVKGDRALNLQHSLLDLGFDSLSIIDLKNSIETDLQISLSVNQMMSGPSIATLAQQLVPALQNSTETLSLDISNSDNSSASWFAYHQTRQEAQTRLFCFHPWGSSASLFQQWSSQLSSQIEILPIQLPGRQQRIDETPIINFSELIETLGEVIHPYSDKPLALFGHSMGAIVAFEVARVLQNKYNTQPVHLFVSGAKPPSEIAWLDQLLSLSEDEKLQYLLDISDIPETIMSDRALLDEFMTIFNSDLKLVESYTYTPEVTLTCPISSISGIDDPILTSNELSQWSNYSTGSFATNRFPGKHMYFDRSQSLLLKTIDDVLTARHK</sequence>
<dbReference type="SUPFAM" id="SSF52096">
    <property type="entry name" value="ClpP/crotonase"/>
    <property type="match status" value="1"/>
</dbReference>
<dbReference type="InterPro" id="IPR001031">
    <property type="entry name" value="Thioesterase"/>
</dbReference>
<dbReference type="SMART" id="SM00825">
    <property type="entry name" value="PKS_KS"/>
    <property type="match status" value="1"/>
</dbReference>
<evidence type="ECO:0000313" key="7">
    <source>
        <dbReference type="Proteomes" id="UP001232992"/>
    </source>
</evidence>
<evidence type="ECO:0000256" key="1">
    <source>
        <dbReference type="ARBA" id="ARBA00022450"/>
    </source>
</evidence>
<dbReference type="InterPro" id="IPR029045">
    <property type="entry name" value="ClpP/crotonase-like_dom_sf"/>
</dbReference>
<dbReference type="SUPFAM" id="SSF47336">
    <property type="entry name" value="ACP-like"/>
    <property type="match status" value="1"/>
</dbReference>
<dbReference type="InterPro" id="IPR050091">
    <property type="entry name" value="PKS_NRPS_Biosynth_Enz"/>
</dbReference>
<feature type="domain" description="Carrier" evidence="4">
    <location>
        <begin position="1391"/>
        <end position="1466"/>
    </location>
</feature>
<dbReference type="Proteomes" id="UP001232992">
    <property type="component" value="Unassembled WGS sequence"/>
</dbReference>
<dbReference type="Pfam" id="PF00550">
    <property type="entry name" value="PP-binding"/>
    <property type="match status" value="1"/>
</dbReference>
<dbReference type="PANTHER" id="PTHR43775:SF51">
    <property type="entry name" value="INACTIVE PHENOLPHTHIOCEROL SYNTHESIS POLYKETIDE SYNTHASE TYPE I PKS1-RELATED"/>
    <property type="match status" value="1"/>
</dbReference>
<keyword evidence="7" id="KW-1185">Reference proteome</keyword>
<dbReference type="SUPFAM" id="SSF53474">
    <property type="entry name" value="alpha/beta-Hydrolases"/>
    <property type="match status" value="1"/>
</dbReference>
<dbReference type="Pfam" id="PF00378">
    <property type="entry name" value="ECH_1"/>
    <property type="match status" value="1"/>
</dbReference>
<dbReference type="SUPFAM" id="SSF53901">
    <property type="entry name" value="Thiolase-like"/>
    <property type="match status" value="1"/>
</dbReference>
<dbReference type="Pfam" id="PF22621">
    <property type="entry name" value="CurL-like_PKS_C"/>
    <property type="match status" value="1"/>
</dbReference>
<dbReference type="Gene3D" id="3.30.70.3290">
    <property type="match status" value="1"/>
</dbReference>
<dbReference type="Pfam" id="PF00109">
    <property type="entry name" value="ketoacyl-synt"/>
    <property type="match status" value="1"/>
</dbReference>
<dbReference type="CDD" id="cd06558">
    <property type="entry name" value="crotonase-like"/>
    <property type="match status" value="1"/>
</dbReference>
<dbReference type="InterPro" id="IPR016039">
    <property type="entry name" value="Thiolase-like"/>
</dbReference>
<dbReference type="InterPro" id="IPR029058">
    <property type="entry name" value="AB_hydrolase_fold"/>
</dbReference>
<keyword evidence="3" id="KW-0808">Transferase</keyword>
<comment type="caution">
    <text evidence="6">The sequence shown here is derived from an EMBL/GenBank/DDBJ whole genome shotgun (WGS) entry which is preliminary data.</text>
</comment>
<dbReference type="PROSITE" id="PS50075">
    <property type="entry name" value="CARRIER"/>
    <property type="match status" value="1"/>
</dbReference>
<dbReference type="EMBL" id="JAQOSQ010000003">
    <property type="protein sequence ID" value="MDJ1182481.1"/>
    <property type="molecule type" value="Genomic_DNA"/>
</dbReference>
<dbReference type="PROSITE" id="PS00606">
    <property type="entry name" value="KS3_1"/>
    <property type="match status" value="1"/>
</dbReference>
<proteinExistence type="predicted"/>
<dbReference type="InterPro" id="IPR014031">
    <property type="entry name" value="Ketoacyl_synth_C"/>
</dbReference>
<dbReference type="GO" id="GO:0016787">
    <property type="term" value="F:hydrolase activity"/>
    <property type="evidence" value="ECO:0007669"/>
    <property type="project" value="UniProtKB-KW"/>
</dbReference>
<protein>
    <submittedName>
        <fullName evidence="6">Alpha/beta fold hydrolase</fullName>
    </submittedName>
</protein>
<dbReference type="Gene3D" id="6.20.390.20">
    <property type="match status" value="1"/>
</dbReference>
<dbReference type="NCBIfam" id="NF005496">
    <property type="entry name" value="PRK07110.1"/>
    <property type="match status" value="1"/>
</dbReference>
<keyword evidence="1" id="KW-0596">Phosphopantetheine</keyword>
<accession>A0ABT7BVJ6</accession>
<dbReference type="SMART" id="SM00827">
    <property type="entry name" value="PKS_AT"/>
    <property type="match status" value="1"/>
</dbReference>
<dbReference type="Gene3D" id="3.40.47.10">
    <property type="match status" value="1"/>
</dbReference>
<dbReference type="InterPro" id="IPR018201">
    <property type="entry name" value="Ketoacyl_synth_AS"/>
</dbReference>
<dbReference type="InterPro" id="IPR016036">
    <property type="entry name" value="Malonyl_transacylase_ACP-bd"/>
</dbReference>
<dbReference type="InterPro" id="IPR001227">
    <property type="entry name" value="Ac_transferase_dom_sf"/>
</dbReference>
<dbReference type="InterPro" id="IPR014030">
    <property type="entry name" value="Ketoacyl_synth_N"/>
</dbReference>
<dbReference type="Pfam" id="PF02801">
    <property type="entry name" value="Ketoacyl-synt_C"/>
    <property type="match status" value="1"/>
</dbReference>
<keyword evidence="2" id="KW-0597">Phosphoprotein</keyword>
<dbReference type="InterPro" id="IPR020841">
    <property type="entry name" value="PKS_Beta-ketoAc_synthase_dom"/>
</dbReference>
<dbReference type="InterPro" id="IPR009081">
    <property type="entry name" value="PP-bd_ACP"/>
</dbReference>
<dbReference type="PROSITE" id="PS52004">
    <property type="entry name" value="KS3_2"/>
    <property type="match status" value="1"/>
</dbReference>
<name>A0ABT7BVJ6_9CYAN</name>
<gene>
    <name evidence="6" type="ORF">PMH09_04670</name>
</gene>
<dbReference type="SMART" id="SM00823">
    <property type="entry name" value="PKS_PP"/>
    <property type="match status" value="1"/>
</dbReference>
<reference evidence="6 7" key="1">
    <citation type="submission" date="2023-01" db="EMBL/GenBank/DDBJ databases">
        <title>Novel diversity within Roseofilum (Cyanobacteria; Desertifilaceae) from marine benthic mats with descriptions of four novel species.</title>
        <authorList>
            <person name="Wang Y."/>
            <person name="Berthold D.E."/>
            <person name="Hu J."/>
            <person name="Lefler F.W."/>
            <person name="Laughinghouse H.D. IV."/>
        </authorList>
    </citation>
    <scope>NUCLEOTIDE SEQUENCE [LARGE SCALE GENOMIC DNA]</scope>
    <source>
        <strain evidence="6 7">BLCC-M143</strain>
    </source>
</reference>
<dbReference type="Gene3D" id="1.10.1200.10">
    <property type="entry name" value="ACP-like"/>
    <property type="match status" value="1"/>
</dbReference>
<dbReference type="Gene3D" id="3.40.366.10">
    <property type="entry name" value="Malonyl-Coenzyme A Acyl Carrier Protein, domain 2"/>
    <property type="match status" value="1"/>
</dbReference>
<dbReference type="RefSeq" id="WP_283757133.1">
    <property type="nucleotide sequence ID" value="NZ_JAQOSQ010000003.1"/>
</dbReference>
<dbReference type="Pfam" id="PF00975">
    <property type="entry name" value="Thioesterase"/>
    <property type="match status" value="1"/>
</dbReference>
<dbReference type="InterPro" id="IPR014043">
    <property type="entry name" value="Acyl_transferase_dom"/>
</dbReference>
<dbReference type="Gene3D" id="3.90.226.10">
    <property type="entry name" value="2-enoyl-CoA Hydratase, Chain A, domain 1"/>
    <property type="match status" value="1"/>
</dbReference>
<dbReference type="InterPro" id="IPR036736">
    <property type="entry name" value="ACP-like_sf"/>
</dbReference>
<evidence type="ECO:0000259" key="5">
    <source>
        <dbReference type="PROSITE" id="PS52004"/>
    </source>
</evidence>
<dbReference type="Pfam" id="PF00698">
    <property type="entry name" value="Acyl_transf_1"/>
    <property type="match status" value="1"/>
</dbReference>
<dbReference type="SUPFAM" id="SSF55048">
    <property type="entry name" value="Probable ACP-binding domain of malonyl-CoA ACP transacylase"/>
    <property type="match status" value="1"/>
</dbReference>